<proteinExistence type="predicted"/>
<comment type="caution">
    <text evidence="3">The sequence shown here is derived from an EMBL/GenBank/DDBJ whole genome shotgun (WGS) entry which is preliminary data.</text>
</comment>
<dbReference type="EMBL" id="JACGWJ010000017">
    <property type="protein sequence ID" value="KAL0355447.1"/>
    <property type="molecule type" value="Genomic_DNA"/>
</dbReference>
<dbReference type="PANTHER" id="PTHR34222:SF99">
    <property type="entry name" value="PROTEIN, PUTATIVE-RELATED"/>
    <property type="match status" value="1"/>
</dbReference>
<dbReference type="PANTHER" id="PTHR34222">
    <property type="entry name" value="GAG_PRE-INTEGRS DOMAIN-CONTAINING PROTEIN"/>
    <property type="match status" value="1"/>
</dbReference>
<protein>
    <recommendedName>
        <fullName evidence="2">Retrotransposon Copia-like N-terminal domain-containing protein</fullName>
    </recommendedName>
</protein>
<dbReference type="AlphaFoldDB" id="A0AAW2PHS1"/>
<feature type="domain" description="Retrotransposon Copia-like N-terminal" evidence="2">
    <location>
        <begin position="29"/>
        <end position="75"/>
    </location>
</feature>
<dbReference type="InterPro" id="IPR029472">
    <property type="entry name" value="Copia-like_N"/>
</dbReference>
<reference evidence="3" key="1">
    <citation type="submission" date="2020-06" db="EMBL/GenBank/DDBJ databases">
        <authorList>
            <person name="Li T."/>
            <person name="Hu X."/>
            <person name="Zhang T."/>
            <person name="Song X."/>
            <person name="Zhang H."/>
            <person name="Dai N."/>
            <person name="Sheng W."/>
            <person name="Hou X."/>
            <person name="Wei L."/>
        </authorList>
    </citation>
    <scope>NUCLEOTIDE SEQUENCE</scope>
    <source>
        <strain evidence="3">G02</strain>
        <tissue evidence="3">Leaf</tissue>
    </source>
</reference>
<evidence type="ECO:0000259" key="2">
    <source>
        <dbReference type="Pfam" id="PF14244"/>
    </source>
</evidence>
<dbReference type="Pfam" id="PF14244">
    <property type="entry name" value="Retrotran_gag_3"/>
    <property type="match status" value="1"/>
</dbReference>
<name>A0AAW2PHS1_SESRA</name>
<accession>A0AAW2PHS1</accession>
<gene>
    <name evidence="3" type="ORF">Sradi_3991600</name>
</gene>
<organism evidence="3">
    <name type="scientific">Sesamum radiatum</name>
    <name type="common">Black benniseed</name>
    <dbReference type="NCBI Taxonomy" id="300843"/>
    <lineage>
        <taxon>Eukaryota</taxon>
        <taxon>Viridiplantae</taxon>
        <taxon>Streptophyta</taxon>
        <taxon>Embryophyta</taxon>
        <taxon>Tracheophyta</taxon>
        <taxon>Spermatophyta</taxon>
        <taxon>Magnoliopsida</taxon>
        <taxon>eudicotyledons</taxon>
        <taxon>Gunneridae</taxon>
        <taxon>Pentapetalae</taxon>
        <taxon>asterids</taxon>
        <taxon>lamiids</taxon>
        <taxon>Lamiales</taxon>
        <taxon>Pedaliaceae</taxon>
        <taxon>Sesamum</taxon>
    </lineage>
</organism>
<feature type="compositionally biased region" description="Polar residues" evidence="1">
    <location>
        <begin position="1"/>
        <end position="15"/>
    </location>
</feature>
<reference evidence="3" key="2">
    <citation type="journal article" date="2024" name="Plant">
        <title>Genomic evolution and insights into agronomic trait innovations of Sesamum species.</title>
        <authorList>
            <person name="Miao H."/>
            <person name="Wang L."/>
            <person name="Qu L."/>
            <person name="Liu H."/>
            <person name="Sun Y."/>
            <person name="Le M."/>
            <person name="Wang Q."/>
            <person name="Wei S."/>
            <person name="Zheng Y."/>
            <person name="Lin W."/>
            <person name="Duan Y."/>
            <person name="Cao H."/>
            <person name="Xiong S."/>
            <person name="Wang X."/>
            <person name="Wei L."/>
            <person name="Li C."/>
            <person name="Ma Q."/>
            <person name="Ju M."/>
            <person name="Zhao R."/>
            <person name="Li G."/>
            <person name="Mu C."/>
            <person name="Tian Q."/>
            <person name="Mei H."/>
            <person name="Zhang T."/>
            <person name="Gao T."/>
            <person name="Zhang H."/>
        </authorList>
    </citation>
    <scope>NUCLEOTIDE SEQUENCE</scope>
    <source>
        <strain evidence="3">G02</strain>
    </source>
</reference>
<feature type="region of interest" description="Disordered" evidence="1">
    <location>
        <begin position="1"/>
        <end position="26"/>
    </location>
</feature>
<evidence type="ECO:0000313" key="3">
    <source>
        <dbReference type="EMBL" id="KAL0355447.1"/>
    </source>
</evidence>
<sequence length="219" mass="24451">MANASNTFTSGSSGEMRTVADPSAARNNASENSGLVMISAPFNSNNWLTWNRSVRIALEGKDKLGFIDGSYVKPTEGAAEIKQCGSRIHWELSSISQGNLSVTAYYTKLKQYWDELVCLKPPAMCSCGRCICDSNKAKTEEIEENQLMQFLMGLSEPYDSIRSQILVLNSFPSVNKAYSMVLRVERQRRVNLEYADVGDNSAMSTRNTEYKFNTGQKMF</sequence>
<evidence type="ECO:0000256" key="1">
    <source>
        <dbReference type="SAM" id="MobiDB-lite"/>
    </source>
</evidence>